<reference evidence="4" key="1">
    <citation type="journal article" date="2019" name="Int. J. Syst. Evol. Microbiol.">
        <title>The Global Catalogue of Microorganisms (GCM) 10K type strain sequencing project: providing services to taxonomists for standard genome sequencing and annotation.</title>
        <authorList>
            <consortium name="The Broad Institute Genomics Platform"/>
            <consortium name="The Broad Institute Genome Sequencing Center for Infectious Disease"/>
            <person name="Wu L."/>
            <person name="Ma J."/>
        </authorList>
    </citation>
    <scope>NUCLEOTIDE SEQUENCE [LARGE SCALE GENOMIC DNA]</scope>
    <source>
        <strain evidence="4">CGMCC 1.12664</strain>
    </source>
</reference>
<comment type="caution">
    <text evidence="3">The sequence shown here is derived from an EMBL/GenBank/DDBJ whole genome shotgun (WGS) entry which is preliminary data.</text>
</comment>
<feature type="signal peptide" evidence="2">
    <location>
        <begin position="1"/>
        <end position="22"/>
    </location>
</feature>
<dbReference type="SUPFAM" id="SSF53850">
    <property type="entry name" value="Periplasmic binding protein-like II"/>
    <property type="match status" value="1"/>
</dbReference>
<evidence type="ECO:0000313" key="3">
    <source>
        <dbReference type="EMBL" id="GGE47640.1"/>
    </source>
</evidence>
<feature type="chain" id="PRO_5036928834" evidence="2">
    <location>
        <begin position="23"/>
        <end position="312"/>
    </location>
</feature>
<dbReference type="InterPro" id="IPR005064">
    <property type="entry name" value="BUG"/>
</dbReference>
<keyword evidence="2" id="KW-0732">Signal</keyword>
<dbReference type="Gene3D" id="3.40.190.150">
    <property type="entry name" value="Bordetella uptake gene, domain 1"/>
    <property type="match status" value="1"/>
</dbReference>
<sequence length="312" mass="32649">MKIKTLLAAVAATCLSAGVALADWSPSGPVKLWIGFGAGGETDTLGRLIAKEMGEATGWNIVVENKPGGGGIAMFTQLATVPADGMTLGMGVTMPVLVNLTVRPDEIPFKLASFDYLNTVALAQLAIVAKKDAPFDDLAGLVAYSKEKGGALVAFDAKPQELLMNFIDGETEAGFKLVSTKSSAEELQQLLGGHVDAAFNAGAHIPYLESGELKMIASANASRHSYAPDTATVQEQGHDIYVDPWFYIAAPAGLPEEAKMAISKAISDALASDATKEAIMNTMHTEPSMAGPEDTKMMLEAGLKNVGTLFGK</sequence>
<proteinExistence type="inferred from homology"/>
<dbReference type="Gene3D" id="3.40.190.10">
    <property type="entry name" value="Periplasmic binding protein-like II"/>
    <property type="match status" value="1"/>
</dbReference>
<gene>
    <name evidence="3" type="ORF">GCM10011360_38560</name>
</gene>
<organism evidence="3 4">
    <name type="scientific">Primorskyibacter flagellatus</name>
    <dbReference type="NCBI Taxonomy" id="1387277"/>
    <lineage>
        <taxon>Bacteria</taxon>
        <taxon>Pseudomonadati</taxon>
        <taxon>Pseudomonadota</taxon>
        <taxon>Alphaproteobacteria</taxon>
        <taxon>Rhodobacterales</taxon>
        <taxon>Roseobacteraceae</taxon>
        <taxon>Primorskyibacter</taxon>
    </lineage>
</organism>
<comment type="similarity">
    <text evidence="1">Belongs to the UPF0065 (bug) family.</text>
</comment>
<accession>A0A917AGX9</accession>
<dbReference type="Pfam" id="PF03401">
    <property type="entry name" value="TctC"/>
    <property type="match status" value="1"/>
</dbReference>
<keyword evidence="4" id="KW-1185">Reference proteome</keyword>
<protein>
    <submittedName>
        <fullName evidence="3">ABC transporter substrate-binding protein</fullName>
    </submittedName>
</protein>
<dbReference type="CDD" id="cd07012">
    <property type="entry name" value="PBP2_Bug_TTT"/>
    <property type="match status" value="1"/>
</dbReference>
<dbReference type="InterPro" id="IPR042100">
    <property type="entry name" value="Bug_dom1"/>
</dbReference>
<dbReference type="PIRSF" id="PIRSF017082">
    <property type="entry name" value="YflP"/>
    <property type="match status" value="1"/>
</dbReference>
<dbReference type="AlphaFoldDB" id="A0A917AGX9"/>
<dbReference type="EMBL" id="BMFJ01000002">
    <property type="protein sequence ID" value="GGE47640.1"/>
    <property type="molecule type" value="Genomic_DNA"/>
</dbReference>
<name>A0A917AGX9_9RHOB</name>
<evidence type="ECO:0000256" key="1">
    <source>
        <dbReference type="ARBA" id="ARBA00006987"/>
    </source>
</evidence>
<dbReference type="PANTHER" id="PTHR42928">
    <property type="entry name" value="TRICARBOXYLATE-BINDING PROTEIN"/>
    <property type="match status" value="1"/>
</dbReference>
<dbReference type="Proteomes" id="UP000612855">
    <property type="component" value="Unassembled WGS sequence"/>
</dbReference>
<evidence type="ECO:0000256" key="2">
    <source>
        <dbReference type="SAM" id="SignalP"/>
    </source>
</evidence>
<dbReference type="PANTHER" id="PTHR42928:SF5">
    <property type="entry name" value="BLR1237 PROTEIN"/>
    <property type="match status" value="1"/>
</dbReference>
<evidence type="ECO:0000313" key="4">
    <source>
        <dbReference type="Proteomes" id="UP000612855"/>
    </source>
</evidence>
<dbReference type="RefSeq" id="WP_188479445.1">
    <property type="nucleotide sequence ID" value="NZ_BMFJ01000002.1"/>
</dbReference>